<evidence type="ECO:0000256" key="12">
    <source>
        <dbReference type="ARBA" id="ARBA00023018"/>
    </source>
</evidence>
<keyword evidence="14 19" id="KW-0472">Membrane</keyword>
<evidence type="ECO:0000256" key="6">
    <source>
        <dbReference type="ARBA" id="ARBA00004601"/>
    </source>
</evidence>
<dbReference type="GO" id="GO:0016020">
    <property type="term" value="C:membrane"/>
    <property type="evidence" value="ECO:0007669"/>
    <property type="project" value="UniProtKB-SubCell"/>
</dbReference>
<evidence type="ECO:0000256" key="5">
    <source>
        <dbReference type="ARBA" id="ARBA00004419"/>
    </source>
</evidence>
<dbReference type="OrthoDB" id="192162at2759"/>
<evidence type="ECO:0000256" key="2">
    <source>
        <dbReference type="ARBA" id="ARBA00004172"/>
    </source>
</evidence>
<name>A0A4D9DE82_9STRA</name>
<evidence type="ECO:0000256" key="13">
    <source>
        <dbReference type="ARBA" id="ARBA00023034"/>
    </source>
</evidence>
<dbReference type="PANTHER" id="PTHR15664:SF6">
    <property type="entry name" value="TRANSMEMBRANE PROTEIN 230"/>
    <property type="match status" value="1"/>
</dbReference>
<comment type="similarity">
    <text evidence="8">Belongs to the TMEM134/TMEM230 family.</text>
</comment>
<evidence type="ECO:0000313" key="21">
    <source>
        <dbReference type="Proteomes" id="UP000355283"/>
    </source>
</evidence>
<comment type="function">
    <text evidence="16">Involved in trafficking and recycling of synaptic vesicles.</text>
</comment>
<evidence type="ECO:0000256" key="15">
    <source>
        <dbReference type="ARBA" id="ARBA00023329"/>
    </source>
</evidence>
<feature type="region of interest" description="Disordered" evidence="18">
    <location>
        <begin position="1"/>
        <end position="24"/>
    </location>
</feature>
<dbReference type="GO" id="GO:0005769">
    <property type="term" value="C:early endosome"/>
    <property type="evidence" value="ECO:0007669"/>
    <property type="project" value="UniProtKB-SubCell"/>
</dbReference>
<evidence type="ECO:0000256" key="10">
    <source>
        <dbReference type="ARBA" id="ARBA00022753"/>
    </source>
</evidence>
<dbReference type="InterPro" id="IPR008590">
    <property type="entry name" value="TMEM_230/134"/>
</dbReference>
<comment type="subcellular location">
    <subcellularLocation>
        <location evidence="5">Cytoplasmic vesicle</location>
        <location evidence="5">Autophagosome</location>
    </subcellularLocation>
    <subcellularLocation>
        <location evidence="3">Cytoplasmic vesicle</location>
        <location evidence="3">Secretory vesicle</location>
        <location evidence="3">Synaptic vesicle</location>
    </subcellularLocation>
    <subcellularLocation>
        <location evidence="4">Early endosome</location>
    </subcellularLocation>
    <subcellularLocation>
        <location evidence="6">Golgi apparatus</location>
        <location evidence="6">trans-Golgi network</location>
    </subcellularLocation>
    <subcellularLocation>
        <location evidence="7">Late endosome</location>
    </subcellularLocation>
    <subcellularLocation>
        <location evidence="1">Membrane</location>
        <topology evidence="1">Multi-pass membrane protein</topology>
    </subcellularLocation>
    <subcellularLocation>
        <location evidence="2">Recycling endosome</location>
    </subcellularLocation>
</comment>
<feature type="transmembrane region" description="Helical" evidence="19">
    <location>
        <begin position="58"/>
        <end position="77"/>
    </location>
</feature>
<evidence type="ECO:0000256" key="4">
    <source>
        <dbReference type="ARBA" id="ARBA00004412"/>
    </source>
</evidence>
<dbReference type="GO" id="GO:0005776">
    <property type="term" value="C:autophagosome"/>
    <property type="evidence" value="ECO:0007669"/>
    <property type="project" value="UniProtKB-SubCell"/>
</dbReference>
<accession>A0A4D9DE82</accession>
<protein>
    <recommendedName>
        <fullName evidence="17">Transmembrane protein 230</fullName>
    </recommendedName>
</protein>
<keyword evidence="11 19" id="KW-1133">Transmembrane helix</keyword>
<keyword evidence="9 19" id="KW-0812">Transmembrane</keyword>
<dbReference type="GO" id="GO:0055037">
    <property type="term" value="C:recycling endosome"/>
    <property type="evidence" value="ECO:0007669"/>
    <property type="project" value="UniProtKB-SubCell"/>
</dbReference>
<comment type="caution">
    <text evidence="20">The sequence shown here is derived from an EMBL/GenBank/DDBJ whole genome shotgun (WGS) entry which is preliminary data.</text>
</comment>
<dbReference type="GO" id="GO:0005794">
    <property type="term" value="C:Golgi apparatus"/>
    <property type="evidence" value="ECO:0007669"/>
    <property type="project" value="UniProtKB-SubCell"/>
</dbReference>
<proteinExistence type="inferred from homology"/>
<reference evidence="20 21" key="1">
    <citation type="submission" date="2019-01" db="EMBL/GenBank/DDBJ databases">
        <title>Nuclear Genome Assembly of the Microalgal Biofuel strain Nannochloropsis salina CCMP1776.</title>
        <authorList>
            <person name="Hovde B."/>
        </authorList>
    </citation>
    <scope>NUCLEOTIDE SEQUENCE [LARGE SCALE GENOMIC DNA]</scope>
    <source>
        <strain evidence="20 21">CCMP1776</strain>
    </source>
</reference>
<dbReference type="EMBL" id="SDOX01000006">
    <property type="protein sequence ID" value="TFJ87008.1"/>
    <property type="molecule type" value="Genomic_DNA"/>
</dbReference>
<evidence type="ECO:0000256" key="17">
    <source>
        <dbReference type="ARBA" id="ARBA00024088"/>
    </source>
</evidence>
<keyword evidence="13" id="KW-0333">Golgi apparatus</keyword>
<dbReference type="AlphaFoldDB" id="A0A4D9DE82"/>
<evidence type="ECO:0000256" key="18">
    <source>
        <dbReference type="SAM" id="MobiDB-lite"/>
    </source>
</evidence>
<keyword evidence="10" id="KW-0967">Endosome</keyword>
<evidence type="ECO:0000256" key="14">
    <source>
        <dbReference type="ARBA" id="ARBA00023136"/>
    </source>
</evidence>
<feature type="transmembrane region" description="Helical" evidence="19">
    <location>
        <begin position="26"/>
        <end position="46"/>
    </location>
</feature>
<evidence type="ECO:0000256" key="11">
    <source>
        <dbReference type="ARBA" id="ARBA00022989"/>
    </source>
</evidence>
<evidence type="ECO:0000256" key="19">
    <source>
        <dbReference type="SAM" id="Phobius"/>
    </source>
</evidence>
<evidence type="ECO:0000313" key="20">
    <source>
        <dbReference type="EMBL" id="TFJ87008.1"/>
    </source>
</evidence>
<dbReference type="PANTHER" id="PTHR15664">
    <property type="entry name" value="C20ORF30 PROTEIN"/>
    <property type="match status" value="1"/>
</dbReference>
<sequence length="99" mass="10897">MDRQSSARTVNPRRRPGRGPPPPKTTLAAVLMLVTGTILLCTGLGIRWHTDPKEKERGLAMIILGSLLFIPGSYASFQLFGAWAGWPGYSYAYIPSYDD</sequence>
<keyword evidence="15" id="KW-0968">Cytoplasmic vesicle</keyword>
<keyword evidence="12" id="KW-0770">Synapse</keyword>
<dbReference type="Pfam" id="PF05915">
    <property type="entry name" value="TMEM_230_134"/>
    <property type="match status" value="1"/>
</dbReference>
<gene>
    <name evidence="20" type="ORF">NSK_001342</name>
</gene>
<dbReference type="Proteomes" id="UP000355283">
    <property type="component" value="Unassembled WGS sequence"/>
</dbReference>
<evidence type="ECO:0000256" key="7">
    <source>
        <dbReference type="ARBA" id="ARBA00004603"/>
    </source>
</evidence>
<evidence type="ECO:0000256" key="16">
    <source>
        <dbReference type="ARBA" id="ARBA00024003"/>
    </source>
</evidence>
<dbReference type="InterPro" id="IPR044234">
    <property type="entry name" value="TMEM230"/>
</dbReference>
<evidence type="ECO:0000256" key="1">
    <source>
        <dbReference type="ARBA" id="ARBA00004141"/>
    </source>
</evidence>
<organism evidence="20 21">
    <name type="scientific">Nannochloropsis salina CCMP1776</name>
    <dbReference type="NCBI Taxonomy" id="1027361"/>
    <lineage>
        <taxon>Eukaryota</taxon>
        <taxon>Sar</taxon>
        <taxon>Stramenopiles</taxon>
        <taxon>Ochrophyta</taxon>
        <taxon>Eustigmatophyceae</taxon>
        <taxon>Eustigmatales</taxon>
        <taxon>Monodopsidaceae</taxon>
        <taxon>Microchloropsis</taxon>
        <taxon>Microchloropsis salina</taxon>
    </lineage>
</organism>
<evidence type="ECO:0000256" key="8">
    <source>
        <dbReference type="ARBA" id="ARBA00007743"/>
    </source>
</evidence>
<keyword evidence="21" id="KW-1185">Reference proteome</keyword>
<evidence type="ECO:0000256" key="9">
    <source>
        <dbReference type="ARBA" id="ARBA00022692"/>
    </source>
</evidence>
<evidence type="ECO:0000256" key="3">
    <source>
        <dbReference type="ARBA" id="ARBA00004234"/>
    </source>
</evidence>
<dbReference type="GO" id="GO:0005770">
    <property type="term" value="C:late endosome"/>
    <property type="evidence" value="ECO:0007669"/>
    <property type="project" value="UniProtKB-SubCell"/>
</dbReference>